<dbReference type="Gene3D" id="2.115.10.20">
    <property type="entry name" value="Glycosyl hydrolase domain, family 43"/>
    <property type="match status" value="1"/>
</dbReference>
<dbReference type="AlphaFoldDB" id="A0A4Q7NNQ3"/>
<dbReference type="GO" id="GO:0004553">
    <property type="term" value="F:hydrolase activity, hydrolyzing O-glycosyl compounds"/>
    <property type="evidence" value="ECO:0007669"/>
    <property type="project" value="InterPro"/>
</dbReference>
<organism evidence="8 9">
    <name type="scientific">Motilibacter rhizosphaerae</name>
    <dbReference type="NCBI Taxonomy" id="598652"/>
    <lineage>
        <taxon>Bacteria</taxon>
        <taxon>Bacillati</taxon>
        <taxon>Actinomycetota</taxon>
        <taxon>Actinomycetes</taxon>
        <taxon>Motilibacterales</taxon>
        <taxon>Motilibacteraceae</taxon>
        <taxon>Motilibacter</taxon>
    </lineage>
</organism>
<dbReference type="Proteomes" id="UP000293638">
    <property type="component" value="Unassembled WGS sequence"/>
</dbReference>
<dbReference type="InterPro" id="IPR052176">
    <property type="entry name" value="Glycosyl_Hydrlase_43_Enz"/>
</dbReference>
<dbReference type="EMBL" id="SGXD01000003">
    <property type="protein sequence ID" value="RZS86869.1"/>
    <property type="molecule type" value="Genomic_DNA"/>
</dbReference>
<evidence type="ECO:0000313" key="8">
    <source>
        <dbReference type="EMBL" id="RZS86869.1"/>
    </source>
</evidence>
<dbReference type="OrthoDB" id="9801455at2"/>
<keyword evidence="2" id="KW-0624">Polysaccharide degradation</keyword>
<dbReference type="InterPro" id="IPR006710">
    <property type="entry name" value="Glyco_hydro_43"/>
</dbReference>
<feature type="site" description="Important for catalytic activity, responsible for pKa modulation of the active site Glu and correct orientation of both the proton donor and substrate" evidence="6">
    <location>
        <position position="134"/>
    </location>
</feature>
<comment type="caution">
    <text evidence="8">The sequence shown here is derived from an EMBL/GenBank/DDBJ whole genome shotgun (WGS) entry which is preliminary data.</text>
</comment>
<keyword evidence="5 7" id="KW-0326">Glycosidase</keyword>
<dbReference type="PANTHER" id="PTHR43772:SF2">
    <property type="entry name" value="PUTATIVE (AFU_ORTHOLOGUE AFUA_2G04480)-RELATED"/>
    <property type="match status" value="1"/>
</dbReference>
<evidence type="ECO:0000256" key="4">
    <source>
        <dbReference type="ARBA" id="ARBA00023277"/>
    </source>
</evidence>
<dbReference type="InterPro" id="IPR023296">
    <property type="entry name" value="Glyco_hydro_beta-prop_sf"/>
</dbReference>
<gene>
    <name evidence="8" type="ORF">EV189_2285</name>
</gene>
<keyword evidence="2" id="KW-0858">Xylan degradation</keyword>
<protein>
    <submittedName>
        <fullName evidence="8">Glycosyl hydrolase family 43</fullName>
    </submittedName>
</protein>
<evidence type="ECO:0000256" key="2">
    <source>
        <dbReference type="ARBA" id="ARBA00022651"/>
    </source>
</evidence>
<dbReference type="SUPFAM" id="SSF75005">
    <property type="entry name" value="Arabinanase/levansucrase/invertase"/>
    <property type="match status" value="1"/>
</dbReference>
<dbReference type="PANTHER" id="PTHR43772">
    <property type="entry name" value="ENDO-1,4-BETA-XYLANASE"/>
    <property type="match status" value="1"/>
</dbReference>
<evidence type="ECO:0000313" key="9">
    <source>
        <dbReference type="Proteomes" id="UP000293638"/>
    </source>
</evidence>
<evidence type="ECO:0000256" key="1">
    <source>
        <dbReference type="ARBA" id="ARBA00009865"/>
    </source>
</evidence>
<evidence type="ECO:0000256" key="3">
    <source>
        <dbReference type="ARBA" id="ARBA00022801"/>
    </source>
</evidence>
<accession>A0A4Q7NNQ3</accession>
<reference evidence="8 9" key="1">
    <citation type="submission" date="2019-02" db="EMBL/GenBank/DDBJ databases">
        <title>Genomic Encyclopedia of Type Strains, Phase IV (KMG-IV): sequencing the most valuable type-strain genomes for metagenomic binning, comparative biology and taxonomic classification.</title>
        <authorList>
            <person name="Goeker M."/>
        </authorList>
    </citation>
    <scope>NUCLEOTIDE SEQUENCE [LARGE SCALE GENOMIC DNA]</scope>
    <source>
        <strain evidence="8 9">DSM 45622</strain>
    </source>
</reference>
<dbReference type="GO" id="GO:0045493">
    <property type="term" value="P:xylan catabolic process"/>
    <property type="evidence" value="ECO:0007669"/>
    <property type="project" value="UniProtKB-KW"/>
</dbReference>
<comment type="similarity">
    <text evidence="1 7">Belongs to the glycosyl hydrolase 43 family.</text>
</comment>
<evidence type="ECO:0000256" key="6">
    <source>
        <dbReference type="PIRSR" id="PIRSR606710-2"/>
    </source>
</evidence>
<evidence type="ECO:0000256" key="5">
    <source>
        <dbReference type="ARBA" id="ARBA00023295"/>
    </source>
</evidence>
<sequence length="310" mass="33774">MTTVQAGPVSARIPAWDGYCADPFALATPEGFVLYGTDPTVARDDPRVFCLLHSEDLRTWRHVGGALTRLADEPEGAEYWAPEVAHADGTYYLYYSVGAGEVGHALRVAASRSALGPFEDVGVVLTPGLPFAIDASPVQDADGSWWLYFATDHLAGPRPGTVIARARLHHMTELGPVEIVLTADADWQVYQRDRLIYGERRDWHTLEGPSLQYRQGRWWMLYSGGNWQGEGYGVGLAAAASLDGDWAPVGEGPSVLSSASGLLGPGHCSVLLAEGRDFLVFHAWDDARRLRRPHLAPLTWTEQGPVVELG</sequence>
<dbReference type="CDD" id="cd08991">
    <property type="entry name" value="GH43_HoAraf43-like"/>
    <property type="match status" value="1"/>
</dbReference>
<evidence type="ECO:0000256" key="7">
    <source>
        <dbReference type="RuleBase" id="RU361187"/>
    </source>
</evidence>
<proteinExistence type="inferred from homology"/>
<dbReference type="Pfam" id="PF04616">
    <property type="entry name" value="Glyco_hydro_43"/>
    <property type="match status" value="1"/>
</dbReference>
<keyword evidence="4" id="KW-0119">Carbohydrate metabolism</keyword>
<dbReference type="RefSeq" id="WP_130493084.1">
    <property type="nucleotide sequence ID" value="NZ_SGXD01000003.1"/>
</dbReference>
<keyword evidence="9" id="KW-1185">Reference proteome</keyword>
<keyword evidence="3 7" id="KW-0378">Hydrolase</keyword>
<name>A0A4Q7NNQ3_9ACTN</name>